<dbReference type="Gramene" id="TraesSYM7D03G04487650.1">
    <property type="protein sequence ID" value="TraesSYM7D03G04487650.1"/>
    <property type="gene ID" value="TraesSYM7D03G04487650"/>
</dbReference>
<dbReference type="Gramene" id="TraesRN5D0100622000.1">
    <property type="protein sequence ID" value="TraesRN5D0100622000.1"/>
    <property type="gene ID" value="TraesRN5D0100622000"/>
</dbReference>
<dbReference type="Gramene" id="TraesSYM5D03G03076030.1">
    <property type="protein sequence ID" value="TraesSYM5D03G03076030.1"/>
    <property type="gene ID" value="TraesSYM5D03G03076030"/>
</dbReference>
<dbReference type="Gramene" id="TraesLDM2D03G01145100.1">
    <property type="protein sequence ID" value="TraesLDM2D03G01145100.1"/>
    <property type="gene ID" value="TraesLDM2D03G01145100"/>
</dbReference>
<dbReference type="Gramene" id="TraesCS2D02G199000.1">
    <property type="protein sequence ID" value="TraesCS2D02G199000.1"/>
    <property type="gene ID" value="TraesCS2D02G199000"/>
</dbReference>
<dbReference type="Gramene" id="TraesMAC2D03G01142710.1">
    <property type="protein sequence ID" value="TraesMAC2D03G01142710.1"/>
    <property type="gene ID" value="TraesMAC2D03G01142710"/>
</dbReference>
<dbReference type="Gramene" id="TraesLAC2D03G01097350.1">
    <property type="protein sequence ID" value="TraesLAC2D03G01097350.1"/>
    <property type="gene ID" value="TraesLAC2D03G01097350"/>
</dbReference>
<dbReference type="Gramene" id="TraesWEE_scaffold_109170_01G000200.1">
    <property type="protein sequence ID" value="TraesWEE_scaffold_109170_01G000200.1"/>
    <property type="gene ID" value="TraesWEE_scaffold_109170_01G000200"/>
</dbReference>
<dbReference type="Gramene" id="TraesLAC7D03G04380620.1">
    <property type="protein sequence ID" value="TraesLAC7D03G04380620.1"/>
    <property type="gene ID" value="TraesLAC7D03G04380620"/>
</dbReference>
<dbReference type="EnsemblPlants" id="TraesCS2D02G196000.1">
    <property type="protein sequence ID" value="TraesCS2D02G196000.1"/>
    <property type="gene ID" value="TraesCS2D02G196000"/>
</dbReference>
<dbReference type="Gramene" id="TraesJAG5D03G03056440.1">
    <property type="protein sequence ID" value="TraesJAG5D03G03056440.1"/>
    <property type="gene ID" value="TraesJAG5D03G03056440"/>
</dbReference>
<dbReference type="Gramene" id="TraesCS7D03G0451000.1">
    <property type="protein sequence ID" value="TraesCS7D03G0451000.1.CDS"/>
    <property type="gene ID" value="TraesCS7D03G0451000"/>
</dbReference>
<dbReference type="Gramene" id="TraesSTA1D03G00577760.1">
    <property type="protein sequence ID" value="TraesSTA1D03G00577760.1"/>
    <property type="gene ID" value="TraesSTA1D03G00577760"/>
</dbReference>
<dbReference type="Gramene" id="TraesROB_scaffold_845040_01G000100.1">
    <property type="protein sequence ID" value="TraesROB_scaffold_845040_01G000100.1"/>
    <property type="gene ID" value="TraesROB_scaffold_845040_01G000100"/>
</dbReference>
<dbReference type="Gramene" id="TraesJUL5D03G03081920.1">
    <property type="protein sequence ID" value="TraesJUL5D03G03081920.1"/>
    <property type="gene ID" value="TraesJUL5D03G03081920"/>
</dbReference>
<dbReference type="Gramene" id="TraesNOR7D03G04482550.1">
    <property type="protein sequence ID" value="TraesNOR7D03G04482550.1"/>
    <property type="gene ID" value="TraesNOR7D03G04482550"/>
</dbReference>
<dbReference type="Gramene" id="TraesROB_scaffold_227081_01G000100.1">
    <property type="protein sequence ID" value="TraesROB_scaffold_227081_01G000100.1"/>
    <property type="gene ID" value="TraesROB_scaffold_227081_01G000100"/>
</dbReference>
<dbReference type="Gramene" id="TraesWEE_scaffold_133979_01G000100.1">
    <property type="protein sequence ID" value="TraesWEE_scaffold_133979_01G000100.1"/>
    <property type="gene ID" value="TraesWEE_scaffold_133979_01G000100"/>
</dbReference>
<dbReference type="Gramene" id="TraesCLE_scaffold_098062_01G000200.1">
    <property type="protein sequence ID" value="TraesCLE_scaffold_098062_01G000200.1"/>
    <property type="gene ID" value="TraesCLE_scaffold_098062_01G000200"/>
</dbReference>
<dbReference type="Gramene" id="TraesWEE_scaffold_116173_01G000300.1">
    <property type="protein sequence ID" value="TraesWEE_scaffold_116173_01G000300.1"/>
    <property type="gene ID" value="TraesWEE_scaffold_116173_01G000300"/>
</dbReference>
<dbReference type="Gramene" id="TraesSTA7D03G04335440.1">
    <property type="protein sequence ID" value="TraesSTA7D03G04335440.1"/>
    <property type="gene ID" value="TraesSTA7D03G04335440"/>
</dbReference>
<dbReference type="Gramene" id="TraesWEE_scaffold_200712_01G000100.1">
    <property type="protein sequence ID" value="TraesWEE_scaffold_200712_01G000100.1"/>
    <property type="gene ID" value="TraesWEE_scaffold_200712_01G000100"/>
</dbReference>
<dbReference type="Gramene" id="TraesNOR5D03G03086370.1">
    <property type="protein sequence ID" value="TraesNOR5D03G03086370.1"/>
    <property type="gene ID" value="TraesNOR5D03G03086370"/>
</dbReference>
<dbReference type="Gramene" id="TraesCAD_scaffold_122279_01G000100.1">
    <property type="protein sequence ID" value="TraesCAD_scaffold_122279_01G000100.1"/>
    <property type="gene ID" value="TraesCAD_scaffold_122279_01G000100"/>
</dbReference>
<dbReference type="Gramene" id="TraesCS2D03G0416000.1">
    <property type="protein sequence ID" value="TraesCS2D03G0416000.1.CDS"/>
    <property type="gene ID" value="TraesCS2D03G0416000"/>
</dbReference>
<dbReference type="Gramene" id="TraesSTA2B03G00876000.1">
    <property type="protein sequence ID" value="TraesSTA2B03G00876000.1"/>
    <property type="gene ID" value="TraesSTA2B03G00876000"/>
</dbReference>
<dbReference type="Gramene" id="TraesRN6B0100196000.1">
    <property type="protein sequence ID" value="TraesRN6B0100196000.1"/>
    <property type="gene ID" value="TraesRN6B0100196000"/>
</dbReference>
<dbReference type="Gramene" id="TraesCS7D03G0921000.1">
    <property type="protein sequence ID" value="TraesCS7D03G0921000.1.CDS"/>
    <property type="gene ID" value="TraesCS7D03G0921000"/>
</dbReference>
<keyword evidence="2" id="KW-1185">Reference proteome</keyword>
<dbReference type="Gramene" id="TraesMAC7D03G04425820.1">
    <property type="protein sequence ID" value="TraesMAC7D03G04425820.1"/>
    <property type="gene ID" value="TraesMAC7D03G04425820"/>
</dbReference>
<dbReference type="Gramene" id="TraesCLE_scaffold_039861_01G000300.1">
    <property type="protein sequence ID" value="TraesCLE_scaffold_039861_01G000300.1"/>
    <property type="gene ID" value="TraesCLE_scaffold_039861_01G000300"/>
</dbReference>
<dbReference type="Gramene" id="TraesLAC5D03G03091990.1">
    <property type="protein sequence ID" value="TraesLAC5D03G03091990.1"/>
    <property type="gene ID" value="TraesLAC5D03G03091990"/>
</dbReference>
<sequence length="89" mass="9998">MPSTPPWTNVAEGLLMEYEKEVAEKVWRGRRSGAVSPGCGGGVYARRSRSGRRGGKHRKYWLLSRKGKFANVKKLFIGRKVVTCLLFVS</sequence>
<dbReference type="Proteomes" id="UP000019116">
    <property type="component" value="Chromosome 2D"/>
</dbReference>
<dbReference type="Gramene" id="TraesJUL5D03G03161270.1">
    <property type="protein sequence ID" value="TraesJUL5D03G03161270.1"/>
    <property type="gene ID" value="TraesJUL5D03G03161270"/>
</dbReference>
<dbReference type="Gramene" id="TraesMAC6A03G03244490.1">
    <property type="protein sequence ID" value="TraesMAC6A03G03244490.1"/>
    <property type="gene ID" value="TraesMAC6A03G03244490"/>
</dbReference>
<dbReference type="Gramene" id="TraesCS2D03G0409200.1">
    <property type="protein sequence ID" value="TraesCS2D03G0409200.1.CDS"/>
    <property type="gene ID" value="TraesCS2D03G0409200"/>
</dbReference>
<dbReference type="Gramene" id="TraesLDM2D03G01146380.1">
    <property type="protein sequence ID" value="TraesLDM2D03G01146380.1"/>
    <property type="gene ID" value="TraesLDM2D03G01146380"/>
</dbReference>
<dbReference type="Gramene" id="TraesWEE_scaffold_057792_01G000200.1">
    <property type="protein sequence ID" value="TraesWEE_scaffold_057792_01G000200.1"/>
    <property type="gene ID" value="TraesWEE_scaffold_057792_01G000200"/>
</dbReference>
<dbReference type="Gramene" id="TraesMAC1D03G00576780.1">
    <property type="protein sequence ID" value="TraesMAC1D03G00576780.1"/>
    <property type="gene ID" value="TraesMAC1D03G00576780"/>
</dbReference>
<dbReference type="Proteomes" id="UP000019116">
    <property type="component" value="Chromosome 5D"/>
</dbReference>
<dbReference type="Gramene" id="TraesARI5D03G03010280.1">
    <property type="protein sequence ID" value="TraesARI5D03G03010280.1"/>
    <property type="gene ID" value="TraesARI5D03G03010280"/>
</dbReference>
<dbReference type="Gramene" id="TraesSTA2D03G01133110.1">
    <property type="protein sequence ID" value="TraesSTA2D03G01133110.1"/>
    <property type="gene ID" value="TraesSTA2D03G01133110"/>
</dbReference>
<dbReference type="Gramene" id="TraesCLE_scaffold_068437_01G000100.1">
    <property type="protein sequence ID" value="TraesCLE_scaffold_068437_01G000100.1"/>
    <property type="gene ID" value="TraesCLE_scaffold_068437_01G000100"/>
</dbReference>
<dbReference type="Gramene" id="TraesJAG5D03G03133620.1">
    <property type="protein sequence ID" value="TraesJAG5D03G03133620.1"/>
    <property type="gene ID" value="TraesJAG5D03G03133620"/>
</dbReference>
<dbReference type="Gramene" id="TraesNOR2D03G01160530.1">
    <property type="protein sequence ID" value="TraesNOR2D03G01160530.1"/>
    <property type="gene ID" value="TraesNOR2D03G01160530"/>
</dbReference>
<dbReference type="Gramene" id="TraesCAD_scaffold_044376_01G000200.1">
    <property type="protein sequence ID" value="TraesCAD_scaffold_044376_01G000200.1"/>
    <property type="gene ID" value="TraesCAD_scaffold_044376_01G000200"/>
</dbReference>
<dbReference type="Gramene" id="TraesLDM5D03G03140830.1">
    <property type="protein sequence ID" value="TraesLDM5D03G03140830.1"/>
    <property type="gene ID" value="TraesLDM5D03G03140830"/>
</dbReference>
<dbReference type="Gramene" id="TraesLDM5D03G03062470.1">
    <property type="protein sequence ID" value="TraesLDM5D03G03062470.1"/>
    <property type="gene ID" value="TraesLDM5D03G03062470"/>
</dbReference>
<dbReference type="Gramene" id="TraesCS7D02G201900.1">
    <property type="protein sequence ID" value="TraesCS7D02G201900.1"/>
    <property type="gene ID" value="TraesCS7D02G201900"/>
</dbReference>
<dbReference type="Gramene" id="TraesJUL1D03G00581340.1">
    <property type="protein sequence ID" value="TraesJUL1D03G00581340.1"/>
    <property type="gene ID" value="TraesJUL1D03G00581340"/>
</dbReference>
<dbReference type="Gramene" id="TraesARI2B03G00886380.1">
    <property type="protein sequence ID" value="TraesARI2B03G00886380.1"/>
    <property type="gene ID" value="TraesARI2B03G00886380"/>
</dbReference>
<dbReference type="Gramene" id="TraesROB_scaffold_139740_01G000100.1">
    <property type="protein sequence ID" value="TraesROB_scaffold_139740_01G000100.1"/>
    <property type="gene ID" value="TraesROB_scaffold_139740_01G000100"/>
</dbReference>
<evidence type="ECO:0000313" key="2">
    <source>
        <dbReference type="Proteomes" id="UP000019116"/>
    </source>
</evidence>
<dbReference type="OMA" id="TPRWTNV"/>
<dbReference type="EnsemblPlants" id="TraesCS2D02G199000.1">
    <property type="protein sequence ID" value="TraesCS2D02G199000.1"/>
    <property type="gene ID" value="TraesCS2D02G199000"/>
</dbReference>
<dbReference type="Gramene" id="TraesROB_scaffold_139713_01G000100.1">
    <property type="protein sequence ID" value="TraesROB_scaffold_139713_01G000100.1"/>
    <property type="gene ID" value="TraesROB_scaffold_139713_01G000100"/>
</dbReference>
<dbReference type="Gramene" id="TraesCS1D02G454800.1">
    <property type="protein sequence ID" value="TraesCS1D02G454800.1"/>
    <property type="gene ID" value="TraesCS1D02G454800"/>
</dbReference>
<dbReference type="EnsemblPlants" id="TraesCS7D02G390500.1">
    <property type="protein sequence ID" value="TraesCS7D02G390500.1"/>
    <property type="gene ID" value="TraesCS7D02G390500"/>
</dbReference>
<dbReference type="Gramene" id="TraesLAC2D03G01096110.1">
    <property type="protein sequence ID" value="TraesLAC2D03G01096110.1"/>
    <property type="gene ID" value="TraesLAC2D03G01096110"/>
</dbReference>
<dbReference type="Gramene" id="TraesCLE_scaffold_082610_01G000100.1">
    <property type="protein sequence ID" value="TraesCLE_scaffold_082610_01G000100.1"/>
    <property type="gene ID" value="TraesCLE_scaffold_082610_01G000100"/>
</dbReference>
<reference evidence="1" key="2">
    <citation type="submission" date="2018-10" db="UniProtKB">
        <authorList>
            <consortium name="EnsemblPlants"/>
        </authorList>
    </citation>
    <scope>IDENTIFICATION</scope>
</reference>
<dbReference type="Gramene" id="TraesSTA2D03G01134410.1">
    <property type="protein sequence ID" value="TraesSTA2D03G01134410.1"/>
    <property type="gene ID" value="TraesSTA2D03G01134410"/>
</dbReference>
<dbReference type="Gramene" id="TraesMAC2D03G01143880.1">
    <property type="protein sequence ID" value="TraesMAC2D03G01143880.1"/>
    <property type="gene ID" value="TraesMAC2D03G01143880"/>
</dbReference>
<dbReference type="Gramene" id="TraesSTA5D03G03127120.1">
    <property type="protein sequence ID" value="TraesSTA5D03G03127120.1"/>
    <property type="gene ID" value="TraesSTA5D03G03127120"/>
</dbReference>
<dbReference type="Gramene" id="TraesCS7D02G390500.1">
    <property type="protein sequence ID" value="TraesCS7D02G390500.1"/>
    <property type="gene ID" value="TraesCS7D02G390500"/>
</dbReference>
<dbReference type="Gramene" id="TraesLAC6A03G03201750.1">
    <property type="protein sequence ID" value="TraesLAC6A03G03201750.1"/>
    <property type="gene ID" value="TraesLAC6A03G03201750"/>
</dbReference>
<dbReference type="Gramene" id="TraesNOR5D03G03165700.1">
    <property type="protein sequence ID" value="TraesNOR5D03G03165700.1"/>
    <property type="gene ID" value="TraesNOR5D03G03165700"/>
</dbReference>
<dbReference type="Gramene" id="TraesSTA7D03G04427870.1">
    <property type="protein sequence ID" value="TraesSTA7D03G04427870.1"/>
    <property type="gene ID" value="TraesSTA7D03G04427870"/>
</dbReference>
<dbReference type="Gramene" id="TraesARI7D03G04510260.1">
    <property type="protein sequence ID" value="TraesARI7D03G04510260.1"/>
    <property type="gene ID" value="TraesARI7D03G04510260"/>
</dbReference>
<dbReference type="Gramene" id="TraesWEE_scaffold_140583_01G000100.1">
    <property type="protein sequence ID" value="TraesWEE_scaffold_140583_01G000100.1"/>
    <property type="gene ID" value="TraesWEE_scaffold_140583_01G000100"/>
</dbReference>
<dbReference type="AlphaFoldDB" id="A0A341RH95"/>
<dbReference type="Gramene" id="TraesCAD_scaffold_000004_01G000300.1">
    <property type="protein sequence ID" value="TraesCAD_scaffold_000004_01G000300.1"/>
    <property type="gene ID" value="TraesCAD_scaffold_000004_01G000300"/>
</dbReference>
<dbReference type="Gramene" id="TraesARI6D03G03628580.1">
    <property type="protein sequence ID" value="TraesARI6D03G03628580.1"/>
    <property type="gene ID" value="TraesARI6D03G03628580"/>
</dbReference>
<dbReference type="Gramene" id="TraesJUL7D03G04385540.1">
    <property type="protein sequence ID" value="TraesJUL7D03G04385540.1"/>
    <property type="gene ID" value="TraesJUL7D03G04385540"/>
</dbReference>
<dbReference type="Gramene" id="TraesARI2D03G01161690.1">
    <property type="protein sequence ID" value="TraesARI2D03G01161690.1"/>
    <property type="gene ID" value="TraesARI2D03G01161690"/>
</dbReference>
<dbReference type="Gramene" id="TraesSYM7D03G04394910.1">
    <property type="protein sequence ID" value="TraesSYM7D03G04394910.1"/>
    <property type="gene ID" value="TraesSYM7D03G04394910"/>
</dbReference>
<dbReference type="Gramene" id="TraesNOR1D03G00584800.1">
    <property type="protein sequence ID" value="TraesNOR1D03G00584800.1"/>
    <property type="gene ID" value="TraesNOR1D03G00584800"/>
</dbReference>
<dbReference type="Gramene" id="TraesSYM2D03G01160230.1">
    <property type="protein sequence ID" value="TraesSYM2D03G01160230.1"/>
    <property type="gene ID" value="TraesSYM2D03G01160230"/>
</dbReference>
<dbReference type="Gramene" id="TraesJAG2D03G01151070.1">
    <property type="protein sequence ID" value="TraesJAG2D03G01151070.1"/>
    <property type="gene ID" value="TraesJAG2D03G01151070"/>
</dbReference>
<dbReference type="Gramene" id="TraesWEE_scaffold_366414_01G000200.1">
    <property type="protein sequence ID" value="TraesWEE_scaffold_366414_01G000200.1"/>
    <property type="gene ID" value="TraesWEE_scaffold_366414_01G000200"/>
</dbReference>
<dbReference type="Gramene" id="TraesJAG6A03G03242350.1">
    <property type="protein sequence ID" value="TraesJAG6A03G03242350.1"/>
    <property type="gene ID" value="TraesJAG6A03G03242350"/>
</dbReference>
<dbReference type="Gramene" id="TraesLDM2B03G00876990.1">
    <property type="protein sequence ID" value="TraesLDM2B03G00876990.1"/>
    <property type="gene ID" value="TraesLDM2B03G00876990"/>
</dbReference>
<name>A0A341RH95_WHEAT</name>
<proteinExistence type="predicted"/>
<dbReference type="Gramene" id="TraesARI5D03G03089830.1">
    <property type="protein sequence ID" value="TraesARI5D03G03089830.1"/>
    <property type="gene ID" value="TraesARI5D03G03089830"/>
</dbReference>
<dbReference type="Gramene" id="TraesRN2D0100446500.1">
    <property type="protein sequence ID" value="TraesRN2D0100446500.1"/>
    <property type="gene ID" value="TraesRN2D0100446500"/>
</dbReference>
<dbReference type="Gramene" id="TraesJAG7D03G04324970.1">
    <property type="protein sequence ID" value="TraesJAG7D03G04324970.1"/>
    <property type="gene ID" value="TraesJAG7D03G04324970"/>
</dbReference>
<dbReference type="Gramene" id="TraesRN7D0100946300.1">
    <property type="protein sequence ID" value="TraesRN7D0100946300.1"/>
    <property type="gene ID" value="TraesRN7D0100946300"/>
</dbReference>
<dbReference type="EnsemblPlants" id="TraesCS1D02G454800.1">
    <property type="protein sequence ID" value="TraesCS1D02G454800.1"/>
    <property type="gene ID" value="TraesCS1D02G454800"/>
</dbReference>
<dbReference type="Gramene" id="TraesNOR2D03G01161780.1">
    <property type="protein sequence ID" value="TraesNOR2D03G01161780.1"/>
    <property type="gene ID" value="TraesNOR2D03G01161780"/>
</dbReference>
<dbReference type="Gramene" id="TraesLDM7D03G04440240.1">
    <property type="protein sequence ID" value="TraesLDM7D03G04440240.1"/>
    <property type="gene ID" value="TraesLDM7D03G04440240"/>
</dbReference>
<dbReference type="Gramene" id="TraesJAG2D03G01152280.1">
    <property type="protein sequence ID" value="TraesJAG2D03G01152280.1"/>
    <property type="gene ID" value="TraesJAG2D03G01152280"/>
</dbReference>
<dbReference type="Gramene" id="TraesJUL7D03G04477730.1">
    <property type="protein sequence ID" value="TraesJUL7D03G04477730.1"/>
    <property type="gene ID" value="TraesJUL7D03G04477730"/>
</dbReference>
<dbReference type="Gramene" id="TraesJUL2B03G00880120.1">
    <property type="protein sequence ID" value="TraesJUL2B03G00880120.1"/>
    <property type="gene ID" value="TraesJUL2B03G00880120"/>
</dbReference>
<dbReference type="Gramene" id="TraesROB_scaffold_044218_01G000200.1">
    <property type="protein sequence ID" value="TraesROB_scaffold_044218_01G000200.1"/>
    <property type="gene ID" value="TraesROB_scaffold_044218_01G000200"/>
</dbReference>
<reference evidence="1" key="1">
    <citation type="submission" date="2018-08" db="EMBL/GenBank/DDBJ databases">
        <authorList>
            <person name="Rossello M."/>
        </authorList>
    </citation>
    <scope>NUCLEOTIDE SEQUENCE [LARGE SCALE GENOMIC DNA]</scope>
    <source>
        <strain evidence="1">cv. Chinese Spring</strain>
    </source>
</reference>
<dbReference type="Gramene" id="TraesCS2D02G196000.1">
    <property type="protein sequence ID" value="TraesCS2D02G196000.1"/>
    <property type="gene ID" value="TraesCS2D02G196000"/>
</dbReference>
<dbReference type="Gramene" id="TraesJUL2D03G01150670.1">
    <property type="protein sequence ID" value="TraesJUL2D03G01150670.1"/>
    <property type="gene ID" value="TraesJUL2D03G01150670"/>
</dbReference>
<accession>A0A341RH95</accession>
<dbReference type="Gramene" id="TraesMAC7D03G04334250.1">
    <property type="protein sequence ID" value="TraesMAC7D03G04334250.1"/>
    <property type="gene ID" value="TraesMAC7D03G04334250"/>
</dbReference>
<dbReference type="Gramene" id="TraesARI1D03G00584870.1">
    <property type="protein sequence ID" value="TraesARI1D03G00584870.1"/>
    <property type="gene ID" value="TraesARI1D03G00584870"/>
</dbReference>
<dbReference type="Gramene" id="TraesRN3D0100944900.1">
    <property type="protein sequence ID" value="TraesRN3D0100944900.1"/>
    <property type="gene ID" value="TraesRN3D0100944900"/>
</dbReference>
<dbReference type="Gramene" id="TraesRN2D0100439400.1">
    <property type="protein sequence ID" value="TraesRN2D0100439400.1"/>
    <property type="gene ID" value="TraesRN2D0100439400"/>
</dbReference>
<dbReference type="Gramene" id="TraesJAG5D03G03026940.1">
    <property type="protein sequence ID" value="TraesJAG5D03G03026940.1"/>
    <property type="gene ID" value="TraesJAG5D03G03026940"/>
</dbReference>
<dbReference type="Gramene" id="TraesCAD_scaffold_050346_01G000200.1">
    <property type="protein sequence ID" value="TraesCAD_scaffold_050346_01G000200.1"/>
    <property type="gene ID" value="TraesCAD_scaffold_050346_01G000200"/>
</dbReference>
<protein>
    <submittedName>
        <fullName evidence="1">Uncharacterized protein</fullName>
    </submittedName>
</protein>
<dbReference type="Gramene" id="TraesSYM2D03G01158980.1">
    <property type="protein sequence ID" value="TraesSYM2D03G01158980.1"/>
    <property type="gene ID" value="TraesSYM2D03G01158980"/>
</dbReference>
<dbReference type="Gramene" id="TraesNOR7D03G04390790.1">
    <property type="protein sequence ID" value="TraesNOR7D03G04390790.1"/>
    <property type="gene ID" value="TraesNOR7D03G04390790"/>
</dbReference>
<dbReference type="Gramene" id="TraesLDM1D03G00580840.1">
    <property type="protein sequence ID" value="TraesLDM1D03G00580840.1"/>
    <property type="gene ID" value="TraesLDM1D03G00580840"/>
</dbReference>
<dbReference type="Proteomes" id="UP000019116">
    <property type="component" value="Chromosome 7D"/>
</dbReference>
<dbReference type="Gramene" id="TraesMAC5D03G03135010.1">
    <property type="protein sequence ID" value="TraesMAC5D03G03135010.1"/>
    <property type="gene ID" value="TraesMAC5D03G03135010"/>
</dbReference>
<dbReference type="Gramene" id="TraesMAC5D03G03056000.1">
    <property type="protein sequence ID" value="TraesMAC5D03G03056000.1"/>
    <property type="gene ID" value="TraesMAC5D03G03056000"/>
</dbReference>
<dbReference type="Gramene" id="TraesJAG7D03G04416770.1">
    <property type="protein sequence ID" value="TraesJAG7D03G04416770.1"/>
    <property type="gene ID" value="TraesJAG7D03G04416770"/>
</dbReference>
<dbReference type="Gramene" id="TraesARI7D03G04417290.1">
    <property type="protein sequence ID" value="TraesARI7D03G04417290.1"/>
    <property type="gene ID" value="TraesARI7D03G04417290"/>
</dbReference>
<organism evidence="1">
    <name type="scientific">Triticum aestivum</name>
    <name type="common">Wheat</name>
    <dbReference type="NCBI Taxonomy" id="4565"/>
    <lineage>
        <taxon>Eukaryota</taxon>
        <taxon>Viridiplantae</taxon>
        <taxon>Streptophyta</taxon>
        <taxon>Embryophyta</taxon>
        <taxon>Tracheophyta</taxon>
        <taxon>Spermatophyta</taxon>
        <taxon>Magnoliopsida</taxon>
        <taxon>Liliopsida</taxon>
        <taxon>Poales</taxon>
        <taxon>Poaceae</taxon>
        <taxon>BOP clade</taxon>
        <taxon>Pooideae</taxon>
        <taxon>Triticodae</taxon>
        <taxon>Triticeae</taxon>
        <taxon>Triticinae</taxon>
        <taxon>Triticum</taxon>
    </lineage>
</organism>
<dbReference type="Gramene" id="TraesJUL6D03G03696000.1">
    <property type="protein sequence ID" value="TraesJUL6D03G03696000.1"/>
    <property type="gene ID" value="TraesJUL6D03G03696000"/>
</dbReference>
<dbReference type="EnsemblPlants" id="TraesCS7D02G201900.1">
    <property type="protein sequence ID" value="TraesCS7D02G201900.1"/>
    <property type="gene ID" value="TraesCS7D02G201900"/>
</dbReference>
<dbReference type="Gramene" id="TraesLAC7D03G04288890.1">
    <property type="protein sequence ID" value="TraesLAC7D03G04288890.1"/>
    <property type="gene ID" value="TraesLAC7D03G04288890"/>
</dbReference>
<dbReference type="Proteomes" id="UP000019116">
    <property type="component" value="Chromosome 1D"/>
</dbReference>
<evidence type="ECO:0000313" key="1">
    <source>
        <dbReference type="EnsemblPlants" id="TraesCS1D02G454800.1"/>
    </source>
</evidence>
<dbReference type="Gramene" id="TraesCS5D02G258700.1">
    <property type="protein sequence ID" value="TraesCS5D02G258700.1"/>
    <property type="gene ID" value="TraesCS5D02G258700"/>
</dbReference>
<dbReference type="Gramene" id="TraesNOR6D03G03703610.1">
    <property type="protein sequence ID" value="TraesNOR6D03G03703610.1"/>
    <property type="gene ID" value="TraesNOR6D03G03703610"/>
</dbReference>
<dbReference type="Gramene" id="TraesSTA5D03G03048810.1">
    <property type="protein sequence ID" value="TraesSTA5D03G03048810.1"/>
    <property type="gene ID" value="TraesSTA5D03G03048810"/>
</dbReference>
<dbReference type="Gramene" id="TraesMAC2B03G00874490.1">
    <property type="protein sequence ID" value="TraesMAC2B03G00874490.1"/>
    <property type="gene ID" value="TraesMAC2B03G00874490"/>
</dbReference>
<dbReference type="Gramene" id="TraesRN1D0101113600.1">
    <property type="protein sequence ID" value="TraesRN1D0101113600.1"/>
    <property type="gene ID" value="TraesRN1D0101113600"/>
</dbReference>
<dbReference type="Gramene" id="TraesARI2D03G01160370.1">
    <property type="protein sequence ID" value="TraesARI2D03G01160370.1"/>
    <property type="gene ID" value="TraesARI2D03G01160370"/>
</dbReference>
<dbReference type="Gramene" id="TraesJUL2D03G01151970.1">
    <property type="protein sequence ID" value="TraesJUL2D03G01151970.1"/>
    <property type="gene ID" value="TraesJUL2D03G01151970"/>
</dbReference>
<dbReference type="Gramene" id="TraesCS1D03G1049200.1">
    <property type="protein sequence ID" value="TraesCS1D03G1049200.1.CDS"/>
    <property type="gene ID" value="TraesCS1D03G1049200"/>
</dbReference>
<dbReference type="Gramene" id="TraesRN7D0100466800.1">
    <property type="protein sequence ID" value="TraesRN7D0100466800.1"/>
    <property type="gene ID" value="TraesRN7D0100466800"/>
</dbReference>
<dbReference type="Gramene" id="TraesCAD_scaffold_027916_01G000100.1">
    <property type="protein sequence ID" value="TraesCAD_scaffold_027916_01G000100.1"/>
    <property type="gene ID" value="TraesCAD_scaffold_027916_01G000100"/>
</dbReference>
<dbReference type="Gramene" id="TraesROB_scaffold_175778_01G000100.1">
    <property type="protein sequence ID" value="TraesROB_scaffold_175778_01G000100.1"/>
    <property type="gene ID" value="TraesROB_scaffold_175778_01G000100"/>
</dbReference>
<dbReference type="Gramene" id="TraesCLE_scaffold_045453_01G000500.1">
    <property type="protein sequence ID" value="TraesCLE_scaffold_045453_01G000500.1"/>
    <property type="gene ID" value="TraesCLE_scaffold_045453_01G000500"/>
</dbReference>
<dbReference type="Gramene" id="TraesLDM7D03G04348300.1">
    <property type="protein sequence ID" value="TraesLDM7D03G04348300.1"/>
    <property type="gene ID" value="TraesLDM7D03G04348300"/>
</dbReference>
<dbReference type="Gramene" id="TraesLAC5D03G03013400.1">
    <property type="protein sequence ID" value="TraesLAC5D03G03013400.1"/>
    <property type="gene ID" value="TraesLAC5D03G03013400"/>
</dbReference>
<dbReference type="EnsemblPlants" id="TraesCS5D02G258700.1">
    <property type="protein sequence ID" value="TraesCS5D02G258700.1"/>
    <property type="gene ID" value="TraesCS5D02G258700"/>
</dbReference>
<dbReference type="Gramene" id="TraesSYM1D03G00585920.1">
    <property type="protein sequence ID" value="TraesSYM1D03G00585920.1"/>
    <property type="gene ID" value="TraesSYM1D03G00585920"/>
</dbReference>